<dbReference type="EMBL" id="QKKF02013694">
    <property type="protein sequence ID" value="RZF42939.1"/>
    <property type="molecule type" value="Genomic_DNA"/>
</dbReference>
<dbReference type="InParanoid" id="A0A482XB74"/>
<comment type="caution">
    <text evidence="2">The sequence shown here is derived from an EMBL/GenBank/DDBJ whole genome shotgun (WGS) entry which is preliminary data.</text>
</comment>
<feature type="region of interest" description="Disordered" evidence="1">
    <location>
        <begin position="1"/>
        <end position="26"/>
    </location>
</feature>
<dbReference type="AlphaFoldDB" id="A0A482XB74"/>
<protein>
    <submittedName>
        <fullName evidence="2">Uncharacterized protein</fullName>
    </submittedName>
</protein>
<evidence type="ECO:0000256" key="1">
    <source>
        <dbReference type="SAM" id="MobiDB-lite"/>
    </source>
</evidence>
<name>A0A482XB74_LAOST</name>
<organism evidence="2 3">
    <name type="scientific">Laodelphax striatellus</name>
    <name type="common">Small brown planthopper</name>
    <name type="synonym">Delphax striatella</name>
    <dbReference type="NCBI Taxonomy" id="195883"/>
    <lineage>
        <taxon>Eukaryota</taxon>
        <taxon>Metazoa</taxon>
        <taxon>Ecdysozoa</taxon>
        <taxon>Arthropoda</taxon>
        <taxon>Hexapoda</taxon>
        <taxon>Insecta</taxon>
        <taxon>Pterygota</taxon>
        <taxon>Neoptera</taxon>
        <taxon>Paraneoptera</taxon>
        <taxon>Hemiptera</taxon>
        <taxon>Auchenorrhyncha</taxon>
        <taxon>Fulgoroidea</taxon>
        <taxon>Delphacidae</taxon>
        <taxon>Criomorphinae</taxon>
        <taxon>Laodelphax</taxon>
    </lineage>
</organism>
<feature type="compositionally biased region" description="Polar residues" evidence="1">
    <location>
        <begin position="10"/>
        <end position="21"/>
    </location>
</feature>
<accession>A0A482XB74</accession>
<evidence type="ECO:0000313" key="2">
    <source>
        <dbReference type="EMBL" id="RZF42939.1"/>
    </source>
</evidence>
<dbReference type="Proteomes" id="UP000291343">
    <property type="component" value="Unassembled WGS sequence"/>
</dbReference>
<gene>
    <name evidence="2" type="ORF">LSTR_LSTR000562</name>
</gene>
<keyword evidence="3" id="KW-1185">Reference proteome</keyword>
<reference evidence="2 3" key="1">
    <citation type="journal article" date="2017" name="Gigascience">
        <title>Genome sequence of the small brown planthopper, Laodelphax striatellus.</title>
        <authorList>
            <person name="Zhu J."/>
            <person name="Jiang F."/>
            <person name="Wang X."/>
            <person name="Yang P."/>
            <person name="Bao Y."/>
            <person name="Zhao W."/>
            <person name="Wang W."/>
            <person name="Lu H."/>
            <person name="Wang Q."/>
            <person name="Cui N."/>
            <person name="Li J."/>
            <person name="Chen X."/>
            <person name="Luo L."/>
            <person name="Yu J."/>
            <person name="Kang L."/>
            <person name="Cui F."/>
        </authorList>
    </citation>
    <scope>NUCLEOTIDE SEQUENCE [LARGE SCALE GENOMIC DNA]</scope>
    <source>
        <strain evidence="2">Lst14</strain>
    </source>
</reference>
<dbReference type="OrthoDB" id="6711260at2759"/>
<sequence length="91" mass="9823">MQHCCKRGGQTDQVPRTTSGAAQAKPRLLCQTNSPGDWCLGGMRPTLLSSIKAIPACERSAISLLGQMQKAVILGSLRLLRANDLWMTDQA</sequence>
<proteinExistence type="predicted"/>
<evidence type="ECO:0000313" key="3">
    <source>
        <dbReference type="Proteomes" id="UP000291343"/>
    </source>
</evidence>